<protein>
    <submittedName>
        <fullName evidence="1">Uncharacterized protein</fullName>
    </submittedName>
</protein>
<sequence length="70" mass="7405">MGSTRGCQAGGGPARLLLFLLLPGCSRTVMSSTSSDRRGGARRLMWVWAGDGQDGIGQGGYALPYRLFGR</sequence>
<organism evidence="1 2">
    <name type="scientific">Streptomyces tubercidicus</name>
    <dbReference type="NCBI Taxonomy" id="47759"/>
    <lineage>
        <taxon>Bacteria</taxon>
        <taxon>Bacillati</taxon>
        <taxon>Actinomycetota</taxon>
        <taxon>Actinomycetes</taxon>
        <taxon>Kitasatosporales</taxon>
        <taxon>Streptomycetaceae</taxon>
        <taxon>Streptomyces</taxon>
    </lineage>
</organism>
<evidence type="ECO:0000313" key="1">
    <source>
        <dbReference type="EMBL" id="GFE38681.1"/>
    </source>
</evidence>
<dbReference type="AlphaFoldDB" id="A0A640UVE4"/>
<dbReference type="EMBL" id="BLIR01000001">
    <property type="protein sequence ID" value="GFE38681.1"/>
    <property type="molecule type" value="Genomic_DNA"/>
</dbReference>
<evidence type="ECO:0000313" key="2">
    <source>
        <dbReference type="Proteomes" id="UP000431826"/>
    </source>
</evidence>
<dbReference type="Proteomes" id="UP000431826">
    <property type="component" value="Unassembled WGS sequence"/>
</dbReference>
<keyword evidence="2" id="KW-1185">Reference proteome</keyword>
<gene>
    <name evidence="1" type="ORF">Stube_33540</name>
</gene>
<proteinExistence type="predicted"/>
<comment type="caution">
    <text evidence="1">The sequence shown here is derived from an EMBL/GenBank/DDBJ whole genome shotgun (WGS) entry which is preliminary data.</text>
</comment>
<name>A0A640UVE4_9ACTN</name>
<accession>A0A640UVE4</accession>
<reference evidence="1 2" key="1">
    <citation type="submission" date="2019-12" db="EMBL/GenBank/DDBJ databases">
        <title>Whole genome shotgun sequence of Streptomyces tubercidicus NBRC 13090.</title>
        <authorList>
            <person name="Ichikawa N."/>
            <person name="Kimura A."/>
            <person name="Kitahashi Y."/>
            <person name="Komaki H."/>
            <person name="Tamura T."/>
        </authorList>
    </citation>
    <scope>NUCLEOTIDE SEQUENCE [LARGE SCALE GENOMIC DNA]</scope>
    <source>
        <strain evidence="1 2">NBRC 13090</strain>
    </source>
</reference>